<dbReference type="InterPro" id="IPR023298">
    <property type="entry name" value="ATPase_P-typ_TM_dom_sf"/>
</dbReference>
<dbReference type="PANTHER" id="PTHR43520:SF8">
    <property type="entry name" value="P-TYPE CU(+) TRANSPORTER"/>
    <property type="match status" value="1"/>
</dbReference>
<dbReference type="Gene3D" id="2.70.150.10">
    <property type="entry name" value="Calcium-transporting ATPase, cytoplasmic transduction domain A"/>
    <property type="match status" value="1"/>
</dbReference>
<dbReference type="PRINTS" id="PR00119">
    <property type="entry name" value="CATATPASE"/>
</dbReference>
<keyword evidence="10" id="KW-0460">Magnesium</keyword>
<dbReference type="SUPFAM" id="SSF81665">
    <property type="entry name" value="Calcium ATPase, transmembrane domain M"/>
    <property type="match status" value="1"/>
</dbReference>
<evidence type="ECO:0000256" key="3">
    <source>
        <dbReference type="ARBA" id="ARBA00022448"/>
    </source>
</evidence>
<feature type="transmembrane region" description="Helical" evidence="18">
    <location>
        <begin position="785"/>
        <end position="806"/>
    </location>
</feature>
<keyword evidence="7 18" id="KW-0547">Nucleotide-binding</keyword>
<sequence length="815" mass="85019">MSQPATLETDVGVDTRDWTVAIQGMTCASCVVRLEKALQNVPGVKRASVSLATGSAVINARSDLAAQALNAAIDRAGYHAAEAEIELNVSGMTCASCVARIEKALVRIPGVEAASVNLATERAHIRILQDAVTADELVAAIERAGYQAAVAQEIHEEVERGAWVEAWPVMVAAALSLPLVIPTVAGFLGMDIVLPIWLQWLLATPVQFWLGARFYRAGWKALKAGAANMDVLVAVGTSAAYGLSTWLWLTRAGGTAPDLYFDAAAVVITLILLGKWLEARAKHQTTSAIRALNALRPETARVLREGDEYAIRVAAVKVGDVVVVRPGERVPIDGVVLSGTSYLDESLLTGESLPVVKTPGEKVIGGAINGDGLLRVETTAIGAETTLARIIRLVENAQAVKAPIQRQVDRVAAVFVPIVLGVAAVTLLGWWLGGRGIEVAIINAVTVLIIACPCSLGLATPTAIMAGTGAGARRGILIKDAEALEVAHRITVVAFDKTCTLTEGKPELLAYVAAAGATEDEVLTLSASIQAGSSHPLATAVLAAASRHGGVLAVADRVQALPGRGMAAHLSHAGMIRELRLGNARLMDESRVDMGSLIAIASDWEREGNTVSWLADVTSAPRLVGALAFGDTVKDTARDAVKRLRALRIDTVMVTGDNQGSANAVALELGIHQAFASVLPEDKAATVNSLKAGNRVVAMVGDGINDAPALAAADVGIAMATGTDVAMHTAGITLMRGDPSLVADAIDLSRHTWNKIRQNLFWAFAYNVIGIPLAALGLLNPVIAGAAMAASSVSVVGNALLLTRWCPPGERKGRA</sequence>
<proteinExistence type="inferred from homology"/>
<dbReference type="GO" id="GO:0012505">
    <property type="term" value="C:endomembrane system"/>
    <property type="evidence" value="ECO:0007669"/>
    <property type="project" value="UniProtKB-SubCell"/>
</dbReference>
<dbReference type="SUPFAM" id="SSF81653">
    <property type="entry name" value="Calcium ATPase, transduction domain A"/>
    <property type="match status" value="1"/>
</dbReference>
<dbReference type="InterPro" id="IPR008250">
    <property type="entry name" value="ATPase_P-typ_transduc_dom_A_sf"/>
</dbReference>
<dbReference type="GO" id="GO:0005507">
    <property type="term" value="F:copper ion binding"/>
    <property type="evidence" value="ECO:0007669"/>
    <property type="project" value="InterPro"/>
</dbReference>
<dbReference type="EC" id="7.2.2.9" evidence="16"/>
<dbReference type="NCBIfam" id="TIGR01525">
    <property type="entry name" value="ATPase-IB_hvy"/>
    <property type="match status" value="1"/>
</dbReference>
<dbReference type="Gene3D" id="3.40.1110.10">
    <property type="entry name" value="Calcium-transporting ATPase, cytoplasmic domain N"/>
    <property type="match status" value="1"/>
</dbReference>
<dbReference type="PANTHER" id="PTHR43520">
    <property type="entry name" value="ATP7, ISOFORM B"/>
    <property type="match status" value="1"/>
</dbReference>
<evidence type="ECO:0000256" key="8">
    <source>
        <dbReference type="ARBA" id="ARBA00022796"/>
    </source>
</evidence>
<evidence type="ECO:0000256" key="14">
    <source>
        <dbReference type="ARBA" id="ARBA00023065"/>
    </source>
</evidence>
<dbReference type="CDD" id="cd02094">
    <property type="entry name" value="P-type_ATPase_Cu-like"/>
    <property type="match status" value="1"/>
</dbReference>
<comment type="subcellular location">
    <subcellularLocation>
        <location evidence="18">Cell membrane</location>
    </subcellularLocation>
    <subcellularLocation>
        <location evidence="1">Endomembrane system</location>
        <topology evidence="1">Multi-pass membrane protein</topology>
    </subcellularLocation>
</comment>
<evidence type="ECO:0000256" key="6">
    <source>
        <dbReference type="ARBA" id="ARBA00022737"/>
    </source>
</evidence>
<evidence type="ECO:0000313" key="21">
    <source>
        <dbReference type="EMBL" id="MBB6204981.1"/>
    </source>
</evidence>
<dbReference type="Gene3D" id="3.30.70.100">
    <property type="match status" value="2"/>
</dbReference>
<gene>
    <name evidence="21" type="ORF">GGD69_005875</name>
    <name evidence="20" type="ORF">OI25_8243</name>
</gene>
<reference evidence="20 22" key="1">
    <citation type="journal article" date="2015" name="Genome Announc.">
        <title>Complete genome sequences for 59 burkholderia isolates, both pathogenic and near neighbor.</title>
        <authorList>
            <person name="Johnson S.L."/>
            <person name="Bishop-Lilly K.A."/>
            <person name="Ladner J.T."/>
            <person name="Daligault H.E."/>
            <person name="Davenport K.W."/>
            <person name="Jaissle J."/>
            <person name="Frey K.G."/>
            <person name="Koroleva G.I."/>
            <person name="Bruce D.C."/>
            <person name="Coyne S.R."/>
            <person name="Broomall S.M."/>
            <person name="Li P.E."/>
            <person name="Teshima H."/>
            <person name="Gibbons H.S."/>
            <person name="Palacios G.F."/>
            <person name="Rosenzweig C.N."/>
            <person name="Redden C.L."/>
            <person name="Xu Y."/>
            <person name="Minogue T.D."/>
            <person name="Chain P.S."/>
        </authorList>
    </citation>
    <scope>NUCLEOTIDE SEQUENCE [LARGE SCALE GENOMIC DNA]</scope>
    <source>
        <strain evidence="20 22">ATCC BAA-463</strain>
        <plasmid evidence="20 22">pBIL</plasmid>
    </source>
</reference>
<dbReference type="NCBIfam" id="TIGR00003">
    <property type="entry name" value="copper ion binding protein"/>
    <property type="match status" value="2"/>
</dbReference>
<dbReference type="InterPro" id="IPR027256">
    <property type="entry name" value="P-typ_ATPase_IB"/>
</dbReference>
<keyword evidence="14" id="KW-0406">Ion transport</keyword>
<dbReference type="NCBIfam" id="TIGR01511">
    <property type="entry name" value="ATPase-IB1_Cu"/>
    <property type="match status" value="1"/>
</dbReference>
<dbReference type="SUPFAM" id="SSF56784">
    <property type="entry name" value="HAD-like"/>
    <property type="match status" value="1"/>
</dbReference>
<dbReference type="EMBL" id="JACIIK010000011">
    <property type="protein sequence ID" value="MBB6204981.1"/>
    <property type="molecule type" value="Genomic_DNA"/>
</dbReference>
<keyword evidence="20" id="KW-0614">Plasmid</keyword>
<evidence type="ECO:0000256" key="7">
    <source>
        <dbReference type="ARBA" id="ARBA00022741"/>
    </source>
</evidence>
<dbReference type="Pfam" id="PF00702">
    <property type="entry name" value="Hydrolase"/>
    <property type="match status" value="1"/>
</dbReference>
<feature type="domain" description="HMA" evidence="19">
    <location>
        <begin position="83"/>
        <end position="149"/>
    </location>
</feature>
<dbReference type="Pfam" id="PF00403">
    <property type="entry name" value="HMA"/>
    <property type="match status" value="2"/>
</dbReference>
<evidence type="ECO:0000256" key="15">
    <source>
        <dbReference type="ARBA" id="ARBA00023136"/>
    </source>
</evidence>
<dbReference type="EMBL" id="CP010024">
    <property type="protein sequence ID" value="AJZ56128.1"/>
    <property type="molecule type" value="Genomic_DNA"/>
</dbReference>
<dbReference type="GO" id="GO:0043682">
    <property type="term" value="F:P-type divalent copper transporter activity"/>
    <property type="evidence" value="ECO:0007669"/>
    <property type="project" value="UniProtKB-EC"/>
</dbReference>
<evidence type="ECO:0000256" key="12">
    <source>
        <dbReference type="ARBA" id="ARBA00022989"/>
    </source>
</evidence>
<evidence type="ECO:0000313" key="23">
    <source>
        <dbReference type="Proteomes" id="UP000518681"/>
    </source>
</evidence>
<dbReference type="InterPro" id="IPR001757">
    <property type="entry name" value="P_typ_ATPase"/>
</dbReference>
<feature type="transmembrane region" description="Helical" evidence="18">
    <location>
        <begin position="259"/>
        <end position="277"/>
    </location>
</feature>
<dbReference type="GO" id="GO:0055070">
    <property type="term" value="P:copper ion homeostasis"/>
    <property type="evidence" value="ECO:0007669"/>
    <property type="project" value="TreeGrafter"/>
</dbReference>
<dbReference type="InterPro" id="IPR036412">
    <property type="entry name" value="HAD-like_sf"/>
</dbReference>
<reference evidence="21 23" key="2">
    <citation type="submission" date="2020-08" db="EMBL/GenBank/DDBJ databases">
        <title>Genomic Encyclopedia of Type Strains, Phase IV (KMG-V): Genome sequencing to study the core and pangenomes of soil and plant-associated prokaryotes.</title>
        <authorList>
            <person name="Whitman W."/>
        </authorList>
    </citation>
    <scope>NUCLEOTIDE SEQUENCE [LARGE SCALE GENOMIC DNA]</scope>
    <source>
        <strain evidence="21 23">SEMIA 4013</strain>
    </source>
</reference>
<protein>
    <recommendedName>
        <fullName evidence="16">P-type Cu(2+) transporter</fullName>
        <ecNumber evidence="16">7.2.2.9</ecNumber>
    </recommendedName>
</protein>
<dbReference type="Proteomes" id="UP000518681">
    <property type="component" value="Unassembled WGS sequence"/>
</dbReference>
<dbReference type="InterPro" id="IPR036163">
    <property type="entry name" value="HMA_dom_sf"/>
</dbReference>
<dbReference type="PROSITE" id="PS50846">
    <property type="entry name" value="HMA_2"/>
    <property type="match status" value="2"/>
</dbReference>
<dbReference type="InterPro" id="IPR006121">
    <property type="entry name" value="HMA_dom"/>
</dbReference>
<dbReference type="InterPro" id="IPR023214">
    <property type="entry name" value="HAD_sf"/>
</dbReference>
<dbReference type="NCBIfam" id="TIGR01494">
    <property type="entry name" value="ATPase_P-type"/>
    <property type="match status" value="2"/>
</dbReference>
<keyword evidence="11" id="KW-1278">Translocase</keyword>
<evidence type="ECO:0000256" key="5">
    <source>
        <dbReference type="ARBA" id="ARBA00022723"/>
    </source>
</evidence>
<dbReference type="FunFam" id="2.70.150.10:FF:000002">
    <property type="entry name" value="Copper-transporting ATPase 1, putative"/>
    <property type="match status" value="1"/>
</dbReference>
<comment type="similarity">
    <text evidence="2 18">Belongs to the cation transport ATPase (P-type) (TC 3.A.3) family. Type IB subfamily.</text>
</comment>
<dbReference type="InterPro" id="IPR017969">
    <property type="entry name" value="Heavy-metal-associated_CS"/>
</dbReference>
<feature type="transmembrane region" description="Helical" evidence="18">
    <location>
        <begin position="760"/>
        <end position="779"/>
    </location>
</feature>
<dbReference type="Proteomes" id="UP000032614">
    <property type="component" value="Plasmid pBIL"/>
</dbReference>
<evidence type="ECO:0000256" key="1">
    <source>
        <dbReference type="ARBA" id="ARBA00004127"/>
    </source>
</evidence>
<dbReference type="RefSeq" id="WP_025496314.1">
    <property type="nucleotide sequence ID" value="NZ_CADFGE010000013.1"/>
</dbReference>
<dbReference type="CDD" id="cd00371">
    <property type="entry name" value="HMA"/>
    <property type="match status" value="2"/>
</dbReference>
<feature type="transmembrane region" description="Helical" evidence="18">
    <location>
        <begin position="411"/>
        <end position="433"/>
    </location>
</feature>
<dbReference type="InterPro" id="IPR023299">
    <property type="entry name" value="ATPase_P-typ_cyto_dom_N"/>
</dbReference>
<evidence type="ECO:0000256" key="4">
    <source>
        <dbReference type="ARBA" id="ARBA00022692"/>
    </source>
</evidence>
<evidence type="ECO:0000256" key="13">
    <source>
        <dbReference type="ARBA" id="ARBA00023008"/>
    </source>
</evidence>
<dbReference type="KEGG" id="bfn:OI25_8243"/>
<dbReference type="InterPro" id="IPR059000">
    <property type="entry name" value="ATPase_P-type_domA"/>
</dbReference>
<dbReference type="GeneID" id="66513436"/>
<dbReference type="Pfam" id="PF00122">
    <property type="entry name" value="E1-E2_ATPase"/>
    <property type="match status" value="1"/>
</dbReference>
<dbReference type="PROSITE" id="PS01229">
    <property type="entry name" value="COF_2"/>
    <property type="match status" value="1"/>
</dbReference>
<keyword evidence="18" id="KW-1003">Cell membrane</keyword>
<dbReference type="FunFam" id="3.30.70.100:FF:000001">
    <property type="entry name" value="ATPase copper transporting beta"/>
    <property type="match status" value="1"/>
</dbReference>
<evidence type="ECO:0000256" key="17">
    <source>
        <dbReference type="ARBA" id="ARBA00047424"/>
    </source>
</evidence>
<keyword evidence="5 18" id="KW-0479">Metal-binding</keyword>
<evidence type="ECO:0000256" key="11">
    <source>
        <dbReference type="ARBA" id="ARBA00022967"/>
    </source>
</evidence>
<feature type="transmembrane region" description="Helical" evidence="18">
    <location>
        <begin position="196"/>
        <end position="215"/>
    </location>
</feature>
<keyword evidence="9 18" id="KW-0067">ATP-binding</keyword>
<organism evidence="21 23">
    <name type="scientific">Paraburkholderia fungorum</name>
    <dbReference type="NCBI Taxonomy" id="134537"/>
    <lineage>
        <taxon>Bacteria</taxon>
        <taxon>Pseudomonadati</taxon>
        <taxon>Pseudomonadota</taxon>
        <taxon>Betaproteobacteria</taxon>
        <taxon>Burkholderiales</taxon>
        <taxon>Burkholderiaceae</taxon>
        <taxon>Paraburkholderia</taxon>
    </lineage>
</organism>
<evidence type="ECO:0000313" key="20">
    <source>
        <dbReference type="EMBL" id="AJZ56128.1"/>
    </source>
</evidence>
<keyword evidence="4 18" id="KW-0812">Transmembrane</keyword>
<keyword evidence="8" id="KW-0187">Copper transport</keyword>
<keyword evidence="3" id="KW-0813">Transport</keyword>
<dbReference type="SUPFAM" id="SSF55008">
    <property type="entry name" value="HMA, heavy metal-associated domain"/>
    <property type="match status" value="2"/>
</dbReference>
<feature type="transmembrane region" description="Helical" evidence="18">
    <location>
        <begin position="439"/>
        <end position="464"/>
    </location>
</feature>
<dbReference type="FunFam" id="3.30.70.100:FF:000005">
    <property type="entry name" value="Copper-exporting P-type ATPase A"/>
    <property type="match status" value="1"/>
</dbReference>
<comment type="catalytic activity">
    <reaction evidence="17">
        <text>Cu(2+)(in) + ATP + H2O = Cu(2+)(out) + ADP + phosphate + H(+)</text>
        <dbReference type="Rhea" id="RHEA:10376"/>
        <dbReference type="ChEBI" id="CHEBI:15377"/>
        <dbReference type="ChEBI" id="CHEBI:15378"/>
        <dbReference type="ChEBI" id="CHEBI:29036"/>
        <dbReference type="ChEBI" id="CHEBI:30616"/>
        <dbReference type="ChEBI" id="CHEBI:43474"/>
        <dbReference type="ChEBI" id="CHEBI:456216"/>
        <dbReference type="EC" id="7.2.2.9"/>
    </reaction>
</comment>
<geneLocation type="plasmid" evidence="20 22">
    <name>pBIL</name>
</geneLocation>
<evidence type="ECO:0000259" key="19">
    <source>
        <dbReference type="PROSITE" id="PS50846"/>
    </source>
</evidence>
<accession>A0AAW3V502</accession>
<feature type="transmembrane region" description="Helical" evidence="18">
    <location>
        <begin position="227"/>
        <end position="247"/>
    </location>
</feature>
<keyword evidence="6" id="KW-0677">Repeat</keyword>
<dbReference type="GO" id="GO:0005886">
    <property type="term" value="C:plasma membrane"/>
    <property type="evidence" value="ECO:0007669"/>
    <property type="project" value="UniProtKB-SubCell"/>
</dbReference>
<evidence type="ECO:0000256" key="16">
    <source>
        <dbReference type="ARBA" id="ARBA00038904"/>
    </source>
</evidence>
<dbReference type="GO" id="GO:0005524">
    <property type="term" value="F:ATP binding"/>
    <property type="evidence" value="ECO:0007669"/>
    <property type="project" value="UniProtKB-UniRule"/>
</dbReference>
<dbReference type="PROSITE" id="PS01047">
    <property type="entry name" value="HMA_1"/>
    <property type="match status" value="2"/>
</dbReference>
<dbReference type="GO" id="GO:0016887">
    <property type="term" value="F:ATP hydrolysis activity"/>
    <property type="evidence" value="ECO:0007669"/>
    <property type="project" value="InterPro"/>
</dbReference>
<keyword evidence="12 18" id="KW-1133">Transmembrane helix</keyword>
<evidence type="ECO:0000256" key="18">
    <source>
        <dbReference type="RuleBase" id="RU362081"/>
    </source>
</evidence>
<evidence type="ECO:0000256" key="2">
    <source>
        <dbReference type="ARBA" id="ARBA00006024"/>
    </source>
</evidence>
<evidence type="ECO:0000256" key="9">
    <source>
        <dbReference type="ARBA" id="ARBA00022840"/>
    </source>
</evidence>
<keyword evidence="13" id="KW-0186">Copper</keyword>
<dbReference type="PRINTS" id="PR00943">
    <property type="entry name" value="CUATPASE"/>
</dbReference>
<dbReference type="Gene3D" id="3.40.50.1000">
    <property type="entry name" value="HAD superfamily/HAD-like"/>
    <property type="match status" value="1"/>
</dbReference>
<dbReference type="InterPro" id="IPR006122">
    <property type="entry name" value="HMA_Cu_ion-bd"/>
</dbReference>
<dbReference type="AlphaFoldDB" id="A0AAW3V502"/>
<keyword evidence="15 18" id="KW-0472">Membrane</keyword>
<feature type="transmembrane region" description="Helical" evidence="18">
    <location>
        <begin position="169"/>
        <end position="190"/>
    </location>
</feature>
<name>A0AAW3V502_9BURK</name>
<feature type="domain" description="HMA" evidence="19">
    <location>
        <begin position="16"/>
        <end position="81"/>
    </location>
</feature>
<evidence type="ECO:0000256" key="10">
    <source>
        <dbReference type="ARBA" id="ARBA00022842"/>
    </source>
</evidence>
<evidence type="ECO:0000313" key="22">
    <source>
        <dbReference type="Proteomes" id="UP000032614"/>
    </source>
</evidence>